<organism evidence="1 2">
    <name type="scientific">Paenarthrobacter nicotinovorans</name>
    <name type="common">Arthrobacter nicotinovorans</name>
    <dbReference type="NCBI Taxonomy" id="29320"/>
    <lineage>
        <taxon>Bacteria</taxon>
        <taxon>Bacillati</taxon>
        <taxon>Actinomycetota</taxon>
        <taxon>Actinomycetes</taxon>
        <taxon>Micrococcales</taxon>
        <taxon>Micrococcaceae</taxon>
        <taxon>Paenarthrobacter</taxon>
    </lineage>
</organism>
<reference evidence="1 2" key="1">
    <citation type="submission" date="2023-07" db="EMBL/GenBank/DDBJ databases">
        <title>Sorghum-associated microbial communities from plants grown in Nebraska, USA.</title>
        <authorList>
            <person name="Schachtman D."/>
        </authorList>
    </citation>
    <scope>NUCLEOTIDE SEQUENCE [LARGE SCALE GENOMIC DNA]</scope>
    <source>
        <strain evidence="1 2">CC523</strain>
    </source>
</reference>
<dbReference type="Gene3D" id="2.160.20.10">
    <property type="entry name" value="Single-stranded right-handed beta-helix, Pectin lyase-like"/>
    <property type="match status" value="1"/>
</dbReference>
<name>A0ABT9TPT3_PAENI</name>
<evidence type="ECO:0008006" key="3">
    <source>
        <dbReference type="Google" id="ProtNLM"/>
    </source>
</evidence>
<keyword evidence="2" id="KW-1185">Reference proteome</keyword>
<sequence>MAITTTPLGFQKPDGNEPFRQGNDVISANAQKAQDLIAADKARLALLEQSAGFPGDPVQLADDVVQVLVTDPASATAAALDETYARLQVVERPQRFYAGHYDTLADAFAARDATNAPAIIELEPSTTYQAANLRIDKPRTSLKGEEALITLPPGDGQDALRIGPEAMFLKIQDLRMAGNYANQTGTSRGLIFEPYTGVDFRFSDRTKVEHVSIDGFKNEGAVIGEKRLHVIMDDVFIRDYGTVGLTMLSSDCKFLNGGLGGIRGQYGVKLHAGSNWVQSSGIWSNTVAGVWMTEKANGVKILTNDIDNNLGGGLRAVGVASDSLDASIIGNHFRGNSTSGDGLHSDIYLEQVSNITLASKPGVRTARIHSPQQVHCGRRRRS</sequence>
<dbReference type="RefSeq" id="WP_306878941.1">
    <property type="nucleotide sequence ID" value="NZ_JAUSSW010000010.1"/>
</dbReference>
<dbReference type="EMBL" id="JAUSSW010000010">
    <property type="protein sequence ID" value="MDQ0103688.1"/>
    <property type="molecule type" value="Genomic_DNA"/>
</dbReference>
<protein>
    <recommendedName>
        <fullName evidence="3">Right handed beta helix domain-containing protein</fullName>
    </recommendedName>
</protein>
<dbReference type="InterPro" id="IPR011050">
    <property type="entry name" value="Pectin_lyase_fold/virulence"/>
</dbReference>
<dbReference type="SUPFAM" id="SSF51126">
    <property type="entry name" value="Pectin lyase-like"/>
    <property type="match status" value="1"/>
</dbReference>
<comment type="caution">
    <text evidence="1">The sequence shown here is derived from an EMBL/GenBank/DDBJ whole genome shotgun (WGS) entry which is preliminary data.</text>
</comment>
<evidence type="ECO:0000313" key="2">
    <source>
        <dbReference type="Proteomes" id="UP001244563"/>
    </source>
</evidence>
<evidence type="ECO:0000313" key="1">
    <source>
        <dbReference type="EMBL" id="MDQ0103688.1"/>
    </source>
</evidence>
<accession>A0ABT9TPT3</accession>
<proteinExistence type="predicted"/>
<dbReference type="InterPro" id="IPR012334">
    <property type="entry name" value="Pectin_lyas_fold"/>
</dbReference>
<dbReference type="Proteomes" id="UP001244563">
    <property type="component" value="Unassembled WGS sequence"/>
</dbReference>
<gene>
    <name evidence="1" type="ORF">J2T10_003353</name>
</gene>